<dbReference type="EMBL" id="JPGG01000016">
    <property type="protein sequence ID" value="KGC14389.1"/>
    <property type="molecule type" value="Genomic_DNA"/>
</dbReference>
<dbReference type="PROSITE" id="PS50932">
    <property type="entry name" value="HTH_LACI_2"/>
    <property type="match status" value="1"/>
</dbReference>
<evidence type="ECO:0000313" key="7">
    <source>
        <dbReference type="EMBL" id="KGC14389.1"/>
    </source>
</evidence>
<dbReference type="Pfam" id="PF13377">
    <property type="entry name" value="Peripla_BP_3"/>
    <property type="match status" value="1"/>
</dbReference>
<dbReference type="InterPro" id="IPR000843">
    <property type="entry name" value="HTH_LacI"/>
</dbReference>
<organism evidence="7 8">
    <name type="scientific">Burkholderia gladioli</name>
    <name type="common">Pseudomonas marginata</name>
    <name type="synonym">Phytomonas marginata</name>
    <dbReference type="NCBI Taxonomy" id="28095"/>
    <lineage>
        <taxon>Bacteria</taxon>
        <taxon>Pseudomonadati</taxon>
        <taxon>Pseudomonadota</taxon>
        <taxon>Betaproteobacteria</taxon>
        <taxon>Burkholderiales</taxon>
        <taxon>Burkholderiaceae</taxon>
        <taxon>Burkholderia</taxon>
    </lineage>
</organism>
<dbReference type="PROSITE" id="PS50943">
    <property type="entry name" value="HTH_CROC1"/>
    <property type="match status" value="1"/>
</dbReference>
<dbReference type="GO" id="GO:0000976">
    <property type="term" value="F:transcription cis-regulatory region binding"/>
    <property type="evidence" value="ECO:0007669"/>
    <property type="project" value="TreeGrafter"/>
</dbReference>
<keyword evidence="1" id="KW-0678">Repressor</keyword>
<proteinExistence type="predicted"/>
<dbReference type="AlphaFoldDB" id="A0AAW3EZP4"/>
<comment type="caution">
    <text evidence="7">The sequence shown here is derived from an EMBL/GenBank/DDBJ whole genome shotgun (WGS) entry which is preliminary data.</text>
</comment>
<dbReference type="CDD" id="cd01392">
    <property type="entry name" value="HTH_LacI"/>
    <property type="match status" value="1"/>
</dbReference>
<dbReference type="Proteomes" id="UP000029590">
    <property type="component" value="Unassembled WGS sequence"/>
</dbReference>
<feature type="domain" description="HTH lacI-type" evidence="5">
    <location>
        <begin position="2"/>
        <end position="56"/>
    </location>
</feature>
<dbReference type="CDD" id="cd06267">
    <property type="entry name" value="PBP1_LacI_sugar_binding-like"/>
    <property type="match status" value="1"/>
</dbReference>
<reference evidence="7 8" key="1">
    <citation type="submission" date="2014-04" db="EMBL/GenBank/DDBJ databases">
        <authorList>
            <person name="Bishop-Lilly K.A."/>
            <person name="Broomall S.M."/>
            <person name="Chain P.S."/>
            <person name="Chertkov O."/>
            <person name="Coyne S.R."/>
            <person name="Daligault H.E."/>
            <person name="Davenport K.W."/>
            <person name="Erkkila T."/>
            <person name="Frey K.G."/>
            <person name="Gibbons H.S."/>
            <person name="Gu W."/>
            <person name="Jaissle J."/>
            <person name="Johnson S.L."/>
            <person name="Koroleva G.I."/>
            <person name="Ladner J.T."/>
            <person name="Lo C.-C."/>
            <person name="Minogue T.D."/>
            <person name="Munk C."/>
            <person name="Palacios G.F."/>
            <person name="Redden C.L."/>
            <person name="Rosenzweig C.N."/>
            <person name="Scholz M.B."/>
            <person name="Teshima H."/>
            <person name="Xu Y."/>
        </authorList>
    </citation>
    <scope>NUCLEOTIDE SEQUENCE [LARGE SCALE GENOMIC DNA]</scope>
    <source>
        <strain evidence="8">gladioli</strain>
    </source>
</reference>
<keyword evidence="4" id="KW-0804">Transcription</keyword>
<dbReference type="Pfam" id="PF00356">
    <property type="entry name" value="LacI"/>
    <property type="match status" value="1"/>
</dbReference>
<dbReference type="Gene3D" id="3.40.50.2300">
    <property type="match status" value="2"/>
</dbReference>
<evidence type="ECO:0000256" key="3">
    <source>
        <dbReference type="ARBA" id="ARBA00023125"/>
    </source>
</evidence>
<dbReference type="PANTHER" id="PTHR30146">
    <property type="entry name" value="LACI-RELATED TRANSCRIPTIONAL REPRESSOR"/>
    <property type="match status" value="1"/>
</dbReference>
<dbReference type="SUPFAM" id="SSF47413">
    <property type="entry name" value="lambda repressor-like DNA-binding domains"/>
    <property type="match status" value="1"/>
</dbReference>
<dbReference type="InterPro" id="IPR046335">
    <property type="entry name" value="LacI/GalR-like_sensor"/>
</dbReference>
<dbReference type="InterPro" id="IPR028082">
    <property type="entry name" value="Peripla_BP_I"/>
</dbReference>
<keyword evidence="2" id="KW-0805">Transcription regulation</keyword>
<evidence type="ECO:0000259" key="6">
    <source>
        <dbReference type="PROSITE" id="PS50943"/>
    </source>
</evidence>
<dbReference type="SMART" id="SM00354">
    <property type="entry name" value="HTH_LACI"/>
    <property type="match status" value="1"/>
</dbReference>
<dbReference type="GO" id="GO:0003700">
    <property type="term" value="F:DNA-binding transcription factor activity"/>
    <property type="evidence" value="ECO:0007669"/>
    <property type="project" value="TreeGrafter"/>
</dbReference>
<dbReference type="PROSITE" id="PS00356">
    <property type="entry name" value="HTH_LACI_1"/>
    <property type="match status" value="1"/>
</dbReference>
<dbReference type="PRINTS" id="PR00036">
    <property type="entry name" value="HTHLACI"/>
</dbReference>
<sequence>MATMEDVAREANVSMSTVSHVLNGTRKVSPATVEAVREAIRKTGYVPNTLAQALAGAASRTIGVAISALTNHYFSETVRAIEAECARRGLMMFLADTHDDPGQELRVVQALHQRRVDGIILAPTVGPERRALDYLETARIPSVMVDRITTGRFDQIGVENLESIASLVAHLVGHGHRRIGFVSGAPDIPTSVERLDGYRLALDRAGLPFDAELVRCGHSDKEPARRAVHALLALPEPPSAITVSNNLMMIGAMHALREADVAVPGRMALVGFDDFDWAEYVSPRLTVLAQPLEEIGTRAVDLLMRRIAEPGGDYSVHRLAPALRIRDSCGCSG</sequence>
<dbReference type="PANTHER" id="PTHR30146:SF148">
    <property type="entry name" value="HTH-TYPE TRANSCRIPTIONAL REPRESSOR PURR-RELATED"/>
    <property type="match status" value="1"/>
</dbReference>
<evidence type="ECO:0000256" key="2">
    <source>
        <dbReference type="ARBA" id="ARBA00023015"/>
    </source>
</evidence>
<name>A0AAW3EZP4_BURGA</name>
<protein>
    <submittedName>
        <fullName evidence="7">Helix-turn-helix family protein</fullName>
    </submittedName>
</protein>
<gene>
    <name evidence="7" type="ORF">DM48_2133</name>
</gene>
<evidence type="ECO:0000259" key="5">
    <source>
        <dbReference type="PROSITE" id="PS50932"/>
    </source>
</evidence>
<dbReference type="InterPro" id="IPR001387">
    <property type="entry name" value="Cro/C1-type_HTH"/>
</dbReference>
<keyword evidence="3" id="KW-0238">DNA-binding</keyword>
<dbReference type="RefSeq" id="WP_025097879.1">
    <property type="nucleotide sequence ID" value="NZ_CADEPO010000003.1"/>
</dbReference>
<feature type="domain" description="HTH cro/C1-type" evidence="6">
    <location>
        <begin position="3"/>
        <end position="46"/>
    </location>
</feature>
<evidence type="ECO:0000313" key="8">
    <source>
        <dbReference type="Proteomes" id="UP000029590"/>
    </source>
</evidence>
<accession>A0AAW3EZP4</accession>
<evidence type="ECO:0000256" key="4">
    <source>
        <dbReference type="ARBA" id="ARBA00023163"/>
    </source>
</evidence>
<evidence type="ECO:0000256" key="1">
    <source>
        <dbReference type="ARBA" id="ARBA00022491"/>
    </source>
</evidence>
<dbReference type="InterPro" id="IPR010982">
    <property type="entry name" value="Lambda_DNA-bd_dom_sf"/>
</dbReference>
<dbReference type="SUPFAM" id="SSF53822">
    <property type="entry name" value="Periplasmic binding protein-like I"/>
    <property type="match status" value="1"/>
</dbReference>
<dbReference type="KEGG" id="bgo:BM43_5632"/>
<dbReference type="Gene3D" id="1.10.260.40">
    <property type="entry name" value="lambda repressor-like DNA-binding domains"/>
    <property type="match status" value="1"/>
</dbReference>